<organism evidence="3 4">
    <name type="scientific">Candidatus Anoxymicrobium japonicum</name>
    <dbReference type="NCBI Taxonomy" id="2013648"/>
    <lineage>
        <taxon>Bacteria</taxon>
        <taxon>Bacillati</taxon>
        <taxon>Actinomycetota</taxon>
        <taxon>Candidatus Geothermincolia</taxon>
        <taxon>Candidatus Geothermincolales</taxon>
        <taxon>Candidatus Anoxymicrobiaceae</taxon>
        <taxon>Candidatus Anoxymicrobium</taxon>
    </lineage>
</organism>
<name>A0A2N3G5P4_9ACTN</name>
<keyword evidence="1" id="KW-0732">Signal</keyword>
<dbReference type="SMART" id="SM00564">
    <property type="entry name" value="PQQ"/>
    <property type="match status" value="6"/>
</dbReference>
<dbReference type="SUPFAM" id="SSF50998">
    <property type="entry name" value="Quinoprotein alcohol dehydrogenase-like"/>
    <property type="match status" value="2"/>
</dbReference>
<feature type="chain" id="PRO_5014697403" description="Pyrrolo-quinoline quinone repeat domain-containing protein" evidence="1">
    <location>
        <begin position="24"/>
        <end position="867"/>
    </location>
</feature>
<dbReference type="InterPro" id="IPR036698">
    <property type="entry name" value="TM1070-like_sf"/>
</dbReference>
<protein>
    <recommendedName>
        <fullName evidence="2">Pyrrolo-quinoline quinone repeat domain-containing protein</fullName>
    </recommendedName>
</protein>
<dbReference type="EMBL" id="PHEX01000036">
    <property type="protein sequence ID" value="PKQ28036.1"/>
    <property type="molecule type" value="Genomic_DNA"/>
</dbReference>
<dbReference type="InterPro" id="IPR018391">
    <property type="entry name" value="PQQ_b-propeller_rpt"/>
</dbReference>
<gene>
    <name evidence="3" type="ORF">CVT63_04845</name>
</gene>
<evidence type="ECO:0000313" key="3">
    <source>
        <dbReference type="EMBL" id="PKQ28036.1"/>
    </source>
</evidence>
<dbReference type="PANTHER" id="PTHR34512">
    <property type="entry name" value="CELL SURFACE PROTEIN"/>
    <property type="match status" value="1"/>
</dbReference>
<dbReference type="Proteomes" id="UP000233654">
    <property type="component" value="Unassembled WGS sequence"/>
</dbReference>
<dbReference type="InterPro" id="IPR002372">
    <property type="entry name" value="PQQ_rpt_dom"/>
</dbReference>
<dbReference type="Gene3D" id="2.60.290.11">
    <property type="entry name" value="TM1070-like"/>
    <property type="match status" value="3"/>
</dbReference>
<dbReference type="Pfam" id="PF13360">
    <property type="entry name" value="PQQ_2"/>
    <property type="match status" value="1"/>
</dbReference>
<comment type="caution">
    <text evidence="3">The sequence shown here is derived from an EMBL/GenBank/DDBJ whole genome shotgun (WGS) entry which is preliminary data.</text>
</comment>
<evidence type="ECO:0000256" key="1">
    <source>
        <dbReference type="SAM" id="SignalP"/>
    </source>
</evidence>
<sequence length="867" mass="91491">MKKVILIVLAVALALVLPVAAMAQNANEWRQYQKDERHAGAININLPATNKVSGRTENIGAYESSQPVVAGNRAFVHAGVAGTSGAIYCYDLSTGKKIWNTSVEPVSAWGSWSSPAISEGVVYIGSGSKVQALDAASGKLLWTKDLTTIKANADVVNSSPAIDGNRLIIGDYNNGCYYCLDISQKGKLLWNFSLEASTIGMSTACIVEGRVFVGQSAALGAPVNPNGKVWCVDESTGKAVTSWGTSGYYMTVGKLDVCGTVTAYGDFIYFTDFSFGAASAPNCYLYCLNKGTGKEAWKAGVYGTDGSPAVTDGLVVTAGQQQPGAWPTPGTNWATAFSADTATGKNPKQLWTKSGMGGYTMSACIANGKVAVGNISTGWPSVGAGVQILNPADGSTIWQSTEGGGPAVPTPYGLLSIGNGKMITFGGGAVPNGDYYFAEGTTRDGYQEWICLENPTAGKVNTTIDYMMNDGGARSQKVELAGGSRTTVDVNLFLGANLDVSARVTGDGYFVAERSMYFNADGQNGGEQVMGVTEPAQRFLYAEGTTRNGFKTWLALQNPGDVDANVLVTYLYADGSAPGQQNIKLGANSRQTIDVNLEVGADKDVSIAITANHPLVSERVTYFTHPDEILGSAPNGVHNCTGVAVAGTNWYFAEGTTRGNFKEYLCLMNPGSRDTTATIQYMKASGSAQTVTKELKANSRTTVNVTEDVGSGQDVSARVTSPEAIVAERPMYFQYQPAGDGTATMWKGGHDSAGAAWAAYRWEFAEGCTREGFRTFLCIANPNNANVEVNISYYTFEDTGALETKTAKVDVAANSRQTILVNDAVGQGKDVSMNVSCSRPIVVERPMYFSFNGYTDGGVSPGLPGAL</sequence>
<evidence type="ECO:0000259" key="2">
    <source>
        <dbReference type="Pfam" id="PF13360"/>
    </source>
</evidence>
<proteinExistence type="predicted"/>
<dbReference type="AlphaFoldDB" id="A0A2N3G5P4"/>
<feature type="signal peptide" evidence="1">
    <location>
        <begin position="1"/>
        <end position="23"/>
    </location>
</feature>
<dbReference type="InterPro" id="IPR043777">
    <property type="entry name" value="DUF5719"/>
</dbReference>
<dbReference type="Pfam" id="PF18986">
    <property type="entry name" value="DUF5719"/>
    <property type="match status" value="1"/>
</dbReference>
<dbReference type="InterPro" id="IPR015943">
    <property type="entry name" value="WD40/YVTN_repeat-like_dom_sf"/>
</dbReference>
<dbReference type="InterPro" id="IPR011047">
    <property type="entry name" value="Quinoprotein_ADH-like_sf"/>
</dbReference>
<evidence type="ECO:0000313" key="4">
    <source>
        <dbReference type="Proteomes" id="UP000233654"/>
    </source>
</evidence>
<feature type="domain" description="Pyrrolo-quinoline quinone repeat" evidence="2">
    <location>
        <begin position="59"/>
        <end position="240"/>
    </location>
</feature>
<dbReference type="PANTHER" id="PTHR34512:SF30">
    <property type="entry name" value="OUTER MEMBRANE PROTEIN ASSEMBLY FACTOR BAMB"/>
    <property type="match status" value="1"/>
</dbReference>
<dbReference type="Gene3D" id="2.130.10.10">
    <property type="entry name" value="YVTN repeat-like/Quinoprotein amine dehydrogenase"/>
    <property type="match status" value="2"/>
</dbReference>
<accession>A0A2N3G5P4</accession>
<reference evidence="3 4" key="1">
    <citation type="journal article" date="2017" name="ISME J.">
        <title>Potential for microbial H2 and metal transformations associated with novel bacteria and archaea in deep terrestrial subsurface sediments.</title>
        <authorList>
            <person name="Hernsdorf A.W."/>
            <person name="Amano Y."/>
            <person name="Miyakawa K."/>
            <person name="Ise K."/>
            <person name="Suzuki Y."/>
            <person name="Anantharaman K."/>
            <person name="Probst A."/>
            <person name="Burstein D."/>
            <person name="Thomas B.C."/>
            <person name="Banfield J.F."/>
        </authorList>
    </citation>
    <scope>NUCLEOTIDE SEQUENCE [LARGE SCALE GENOMIC DNA]</scope>
    <source>
        <strain evidence="3">HGW-Actinobacteria-3</strain>
    </source>
</reference>